<dbReference type="InterPro" id="IPR000764">
    <property type="entry name" value="Uridine_kinase-like"/>
</dbReference>
<dbReference type="FunFam" id="3.40.50.300:FF:002797">
    <property type="entry name" value="Uridine kinase"/>
    <property type="match status" value="1"/>
</dbReference>
<dbReference type="GO" id="GO:0044211">
    <property type="term" value="P:CTP salvage"/>
    <property type="evidence" value="ECO:0007669"/>
    <property type="project" value="UniProtKB-UniPathway"/>
</dbReference>
<evidence type="ECO:0000256" key="2">
    <source>
        <dbReference type="ARBA" id="ARBA00004690"/>
    </source>
</evidence>
<organism evidence="18 19">
    <name type="scientific">Mucuna pruriens</name>
    <name type="common">Velvet bean</name>
    <name type="synonym">Dolichos pruriens</name>
    <dbReference type="NCBI Taxonomy" id="157652"/>
    <lineage>
        <taxon>Eukaryota</taxon>
        <taxon>Viridiplantae</taxon>
        <taxon>Streptophyta</taxon>
        <taxon>Embryophyta</taxon>
        <taxon>Tracheophyta</taxon>
        <taxon>Spermatophyta</taxon>
        <taxon>Magnoliopsida</taxon>
        <taxon>eudicotyledons</taxon>
        <taxon>Gunneridae</taxon>
        <taxon>Pentapetalae</taxon>
        <taxon>rosids</taxon>
        <taxon>fabids</taxon>
        <taxon>Fabales</taxon>
        <taxon>Fabaceae</taxon>
        <taxon>Papilionoideae</taxon>
        <taxon>50 kb inversion clade</taxon>
        <taxon>NPAAA clade</taxon>
        <taxon>indigoferoid/millettioid clade</taxon>
        <taxon>Phaseoleae</taxon>
        <taxon>Mucuna</taxon>
    </lineage>
</organism>
<evidence type="ECO:0000256" key="5">
    <source>
        <dbReference type="ARBA" id="ARBA00008173"/>
    </source>
</evidence>
<comment type="caution">
    <text evidence="18">The sequence shown here is derived from an EMBL/GenBank/DDBJ whole genome shotgun (WGS) entry which is preliminary data.</text>
</comment>
<dbReference type="NCBIfam" id="NF004018">
    <property type="entry name" value="PRK05480.1"/>
    <property type="match status" value="1"/>
</dbReference>
<dbReference type="UniPathway" id="UPA00579">
    <property type="reaction ID" value="UER00640"/>
</dbReference>
<dbReference type="InterPro" id="IPR029057">
    <property type="entry name" value="PRTase-like"/>
</dbReference>
<keyword evidence="12 15" id="KW-0418">Kinase</keyword>
<comment type="pathway">
    <text evidence="2 15">Pyrimidine metabolism; UMP biosynthesis via salvage pathway; UMP from uridine: step 1/1.</text>
</comment>
<keyword evidence="9" id="KW-0328">Glycosyltransferase</keyword>
<evidence type="ECO:0000256" key="1">
    <source>
        <dbReference type="ARBA" id="ARBA00001946"/>
    </source>
</evidence>
<reference evidence="18" key="1">
    <citation type="submission" date="2018-05" db="EMBL/GenBank/DDBJ databases">
        <title>Draft genome of Mucuna pruriens seed.</title>
        <authorList>
            <person name="Nnadi N.E."/>
            <person name="Vos R."/>
            <person name="Hasami M.H."/>
            <person name="Devisetty U.K."/>
            <person name="Aguiy J.C."/>
        </authorList>
    </citation>
    <scope>NUCLEOTIDE SEQUENCE [LARGE SCALE GENOMIC DNA]</scope>
    <source>
        <strain evidence="18">JCA_2017</strain>
    </source>
</reference>
<comment type="catalytic activity">
    <reaction evidence="15">
        <text>uridine + ATP = UMP + ADP + H(+)</text>
        <dbReference type="Rhea" id="RHEA:16825"/>
        <dbReference type="ChEBI" id="CHEBI:15378"/>
        <dbReference type="ChEBI" id="CHEBI:16704"/>
        <dbReference type="ChEBI" id="CHEBI:30616"/>
        <dbReference type="ChEBI" id="CHEBI:57865"/>
        <dbReference type="ChEBI" id="CHEBI:456216"/>
        <dbReference type="EC" id="2.7.1.48"/>
    </reaction>
</comment>
<dbReference type="GO" id="GO:0044206">
    <property type="term" value="P:UMP salvage"/>
    <property type="evidence" value="ECO:0007669"/>
    <property type="project" value="UniProtKB-UniPathway"/>
</dbReference>
<dbReference type="Gene3D" id="3.40.50.300">
    <property type="entry name" value="P-loop containing nucleotide triphosphate hydrolases"/>
    <property type="match status" value="1"/>
</dbReference>
<dbReference type="Pfam" id="PF14681">
    <property type="entry name" value="UPRTase"/>
    <property type="match status" value="1"/>
</dbReference>
<comment type="cofactor">
    <cofactor evidence="1">
        <name>Mg(2+)</name>
        <dbReference type="ChEBI" id="CHEBI:18420"/>
    </cofactor>
</comment>
<dbReference type="GO" id="GO:0005524">
    <property type="term" value="F:ATP binding"/>
    <property type="evidence" value="ECO:0007669"/>
    <property type="project" value="UniProtKB-KW"/>
</dbReference>
<evidence type="ECO:0000256" key="6">
    <source>
        <dbReference type="ARBA" id="ARBA00009516"/>
    </source>
</evidence>
<feature type="domain" description="Phosphoribosyltransferase" evidence="17">
    <location>
        <begin position="247"/>
        <end position="457"/>
    </location>
</feature>
<keyword evidence="13" id="KW-0342">GTP-binding</keyword>
<dbReference type="PANTHER" id="PTHR10285">
    <property type="entry name" value="URIDINE KINASE"/>
    <property type="match status" value="1"/>
</dbReference>
<name>A0A371EDU4_MUCPR</name>
<keyword evidence="15" id="KW-0067">ATP-binding</keyword>
<keyword evidence="14" id="KW-0511">Multifunctional enzyme</keyword>
<dbReference type="FunFam" id="3.40.50.2020:FF:000023">
    <property type="entry name" value="Probable uracil phosphoribosyltransferase"/>
    <property type="match status" value="1"/>
</dbReference>
<keyword evidence="19" id="KW-1185">Reference proteome</keyword>
<comment type="catalytic activity">
    <reaction evidence="15">
        <text>cytidine + ATP = CMP + ADP + H(+)</text>
        <dbReference type="Rhea" id="RHEA:24674"/>
        <dbReference type="ChEBI" id="CHEBI:15378"/>
        <dbReference type="ChEBI" id="CHEBI:17562"/>
        <dbReference type="ChEBI" id="CHEBI:30616"/>
        <dbReference type="ChEBI" id="CHEBI:60377"/>
        <dbReference type="ChEBI" id="CHEBI:456216"/>
        <dbReference type="EC" id="2.7.1.48"/>
    </reaction>
</comment>
<evidence type="ECO:0000256" key="7">
    <source>
        <dbReference type="ARBA" id="ARBA00010723"/>
    </source>
</evidence>
<dbReference type="AlphaFoldDB" id="A0A371EDU4"/>
<dbReference type="Proteomes" id="UP000257109">
    <property type="component" value="Unassembled WGS sequence"/>
</dbReference>
<comment type="pathway">
    <text evidence="3 15">Pyrimidine metabolism; CTP biosynthesis via salvage pathway; CTP from cytidine: step 1/3.</text>
</comment>
<dbReference type="Pfam" id="PF00485">
    <property type="entry name" value="PRK"/>
    <property type="match status" value="1"/>
</dbReference>
<comment type="similarity">
    <text evidence="5">In the N-terminal section; belongs to the uridine kinase family.</text>
</comment>
<evidence type="ECO:0000256" key="10">
    <source>
        <dbReference type="ARBA" id="ARBA00022679"/>
    </source>
</evidence>
<dbReference type="InterPro" id="IPR027417">
    <property type="entry name" value="P-loop_NTPase"/>
</dbReference>
<evidence type="ECO:0000256" key="9">
    <source>
        <dbReference type="ARBA" id="ARBA00022676"/>
    </source>
</evidence>
<evidence type="ECO:0000256" key="8">
    <source>
        <dbReference type="ARBA" id="ARBA00022533"/>
    </source>
</evidence>
<dbReference type="OrthoDB" id="106623at2759"/>
<accession>A0A371EDU4</accession>
<dbReference type="InterPro" id="IPR006083">
    <property type="entry name" value="PRK/URK"/>
</dbReference>
<evidence type="ECO:0000256" key="13">
    <source>
        <dbReference type="ARBA" id="ARBA00023134"/>
    </source>
</evidence>
<comment type="similarity">
    <text evidence="7">In the C-terminal section; belongs to the UPRTase family.</text>
</comment>
<proteinExistence type="inferred from homology"/>
<dbReference type="EMBL" id="QJKJ01014496">
    <property type="protein sequence ID" value="RDX64208.1"/>
    <property type="molecule type" value="Genomic_DNA"/>
</dbReference>
<dbReference type="STRING" id="157652.A0A371EDU4"/>
<keyword evidence="8" id="KW-0021">Allosteric enzyme</keyword>
<evidence type="ECO:0000256" key="11">
    <source>
        <dbReference type="ARBA" id="ARBA00022741"/>
    </source>
</evidence>
<evidence type="ECO:0000313" key="18">
    <source>
        <dbReference type="EMBL" id="RDX64208.1"/>
    </source>
</evidence>
<evidence type="ECO:0000256" key="14">
    <source>
        <dbReference type="ARBA" id="ARBA00023268"/>
    </source>
</evidence>
<dbReference type="PRINTS" id="PR00988">
    <property type="entry name" value="URIDINKINASE"/>
</dbReference>
<dbReference type="GO" id="GO:0043771">
    <property type="term" value="F:cytidine kinase activity"/>
    <property type="evidence" value="ECO:0007669"/>
    <property type="project" value="RHEA"/>
</dbReference>
<evidence type="ECO:0000259" key="16">
    <source>
        <dbReference type="Pfam" id="PF00485"/>
    </source>
</evidence>
<feature type="non-terminal residue" evidence="18">
    <location>
        <position position="1"/>
    </location>
</feature>
<evidence type="ECO:0000256" key="15">
    <source>
        <dbReference type="RuleBase" id="RU003825"/>
    </source>
</evidence>
<dbReference type="GO" id="GO:0016757">
    <property type="term" value="F:glycosyltransferase activity"/>
    <property type="evidence" value="ECO:0007669"/>
    <property type="project" value="UniProtKB-KW"/>
</dbReference>
<keyword evidence="10 15" id="KW-0808">Transferase</keyword>
<dbReference type="Gene3D" id="3.40.50.2020">
    <property type="match status" value="1"/>
</dbReference>
<dbReference type="InterPro" id="IPR000836">
    <property type="entry name" value="PRTase_dom"/>
</dbReference>
<evidence type="ECO:0000256" key="12">
    <source>
        <dbReference type="ARBA" id="ARBA00022777"/>
    </source>
</evidence>
<dbReference type="GO" id="GO:0005525">
    <property type="term" value="F:GTP binding"/>
    <property type="evidence" value="ECO:0007669"/>
    <property type="project" value="UniProtKB-KW"/>
</dbReference>
<comment type="similarity">
    <text evidence="15">Belongs to the uridine kinase family.</text>
</comment>
<sequence length="459" mass="51300">MNNFGKEATLPLNLNIKDKHLLQSNDAFKSPLSPKQPFFIGVAGGTASGKTTVCNMINTQLRDHRVVLITQDSFYYSLSDNMVPKVNEYNFDHPDAFDTKLLLSTMEKLKCGRSVTVPDYDFNTHKRIEPGRQVHPADIIILEGILVLHDSGVRNILNMKIFVDEDSDVRLARRMQRLVIERGRNIENVLDQYSRFVKPSFEDFVLPTKKYADIIIPSGGDNDVAIDLILQNIQHRIMMMTKNCACTQIKGMHTLIRDVKATKHDFVFYSDRLIRLVVEHGLGHLPFSEKQVITPTGSVYSGVIFCSRLCGVSVIRSGESMENALRECCNGIKIGKILIHGHGTNGRQLIYEKLPSDIASRHVLLLDPVLATGSSAVKAISLLLNKGVPESNIIFLNLVAVSHFDLLLPYLAPQGINAVCERFPMIKLVTSEIDESLNENAHVIPGLGEFGDRYFATDD</sequence>
<keyword evidence="11 15" id="KW-0547">Nucleotide-binding</keyword>
<dbReference type="CDD" id="cd06223">
    <property type="entry name" value="PRTases_typeI"/>
    <property type="match status" value="1"/>
</dbReference>
<dbReference type="SUPFAM" id="SSF52540">
    <property type="entry name" value="P-loop containing nucleoside triphosphate hydrolases"/>
    <property type="match status" value="1"/>
</dbReference>
<comment type="pathway">
    <text evidence="4">Pyrimidine metabolism; UMP biosynthesis via salvage pathway; UMP from uracil: step 1/1.</text>
</comment>
<gene>
    <name evidence="18" type="primary">UKL5</name>
    <name evidence="18" type="ORF">CR513_57267</name>
</gene>
<evidence type="ECO:0000256" key="4">
    <source>
        <dbReference type="ARBA" id="ARBA00005180"/>
    </source>
</evidence>
<dbReference type="CDD" id="cd02023">
    <property type="entry name" value="UMPK"/>
    <property type="match status" value="1"/>
</dbReference>
<dbReference type="GO" id="GO:0004849">
    <property type="term" value="F:uridine kinase activity"/>
    <property type="evidence" value="ECO:0007669"/>
    <property type="project" value="UniProtKB-EC"/>
</dbReference>
<comment type="similarity">
    <text evidence="6">Belongs to the UPRTase family.</text>
</comment>
<evidence type="ECO:0000256" key="3">
    <source>
        <dbReference type="ARBA" id="ARBA00004784"/>
    </source>
</evidence>
<evidence type="ECO:0000313" key="19">
    <source>
        <dbReference type="Proteomes" id="UP000257109"/>
    </source>
</evidence>
<evidence type="ECO:0000259" key="17">
    <source>
        <dbReference type="Pfam" id="PF14681"/>
    </source>
</evidence>
<dbReference type="NCBIfam" id="TIGR00235">
    <property type="entry name" value="udk"/>
    <property type="match status" value="1"/>
</dbReference>
<dbReference type="EC" id="2.7.1.48" evidence="15"/>
<protein>
    <recommendedName>
        <fullName evidence="15">Uridine kinase</fullName>
        <ecNumber evidence="15">2.7.1.48</ecNumber>
    </recommendedName>
</protein>
<dbReference type="SUPFAM" id="SSF53271">
    <property type="entry name" value="PRTase-like"/>
    <property type="match status" value="1"/>
</dbReference>
<dbReference type="UniPathway" id="UPA00574">
    <property type="reaction ID" value="UER00637"/>
</dbReference>
<feature type="domain" description="Phosphoribulokinase/uridine kinase" evidence="16">
    <location>
        <begin position="39"/>
        <end position="225"/>
    </location>
</feature>